<keyword evidence="1" id="KW-0812">Transmembrane</keyword>
<protein>
    <submittedName>
        <fullName evidence="2">Uncharacterized protein</fullName>
    </submittedName>
</protein>
<dbReference type="Proteomes" id="UP001431209">
    <property type="component" value="Unassembled WGS sequence"/>
</dbReference>
<organism evidence="2 3">
    <name type="scientific">Acrasis kona</name>
    <dbReference type="NCBI Taxonomy" id="1008807"/>
    <lineage>
        <taxon>Eukaryota</taxon>
        <taxon>Discoba</taxon>
        <taxon>Heterolobosea</taxon>
        <taxon>Tetramitia</taxon>
        <taxon>Eutetramitia</taxon>
        <taxon>Acrasidae</taxon>
        <taxon>Acrasis</taxon>
    </lineage>
</organism>
<comment type="caution">
    <text evidence="2">The sequence shown here is derived from an EMBL/GenBank/DDBJ whole genome shotgun (WGS) entry which is preliminary data.</text>
</comment>
<evidence type="ECO:0000313" key="2">
    <source>
        <dbReference type="EMBL" id="KAL0479212.1"/>
    </source>
</evidence>
<dbReference type="AlphaFoldDB" id="A0AAW2YSR7"/>
<proteinExistence type="predicted"/>
<feature type="non-terminal residue" evidence="2">
    <location>
        <position position="250"/>
    </location>
</feature>
<sequence length="250" mass="29147">MKKNKHALDPKLNSFTSRTKVENKNTCVKTKSPKSSVTKEKRKTSAFIELVLAHLEKVNRPVSICDIIKHLRIGSNLKRVDSYYQKLIEKESEQKESRLLKVGDQYKLRGKLYPQVISKRSFELGLIKNSNIKHLSTLSKRTRRKLSPRIRYFIYYFFLLTAIIVMTRLVLWQYLSLMSSICVGADICAFLFMYNDKMASLSKRERTPETVLLTSNFLGSYGGFFGMFCIRHKTQKVHFYPSHIFALIRS</sequence>
<dbReference type="InterPro" id="IPR010718">
    <property type="entry name" value="DUF1294"/>
</dbReference>
<gene>
    <name evidence="2" type="ORF">AKO1_008040</name>
</gene>
<keyword evidence="1" id="KW-0472">Membrane</keyword>
<reference evidence="2 3" key="1">
    <citation type="submission" date="2024-03" db="EMBL/GenBank/DDBJ databases">
        <title>The Acrasis kona genome and developmental transcriptomes reveal deep origins of eukaryotic multicellular pathways.</title>
        <authorList>
            <person name="Sheikh S."/>
            <person name="Fu C.-J."/>
            <person name="Brown M.W."/>
            <person name="Baldauf S.L."/>
        </authorList>
    </citation>
    <scope>NUCLEOTIDE SEQUENCE [LARGE SCALE GENOMIC DNA]</scope>
    <source>
        <strain evidence="2 3">ATCC MYA-3509</strain>
    </source>
</reference>
<evidence type="ECO:0000256" key="1">
    <source>
        <dbReference type="SAM" id="Phobius"/>
    </source>
</evidence>
<keyword evidence="1" id="KW-1133">Transmembrane helix</keyword>
<dbReference type="EMBL" id="JAOPGA020000512">
    <property type="protein sequence ID" value="KAL0479212.1"/>
    <property type="molecule type" value="Genomic_DNA"/>
</dbReference>
<evidence type="ECO:0000313" key="3">
    <source>
        <dbReference type="Proteomes" id="UP001431209"/>
    </source>
</evidence>
<keyword evidence="3" id="KW-1185">Reference proteome</keyword>
<dbReference type="Pfam" id="PF06961">
    <property type="entry name" value="DUF1294"/>
    <property type="match status" value="1"/>
</dbReference>
<feature type="transmembrane region" description="Helical" evidence="1">
    <location>
        <begin position="153"/>
        <end position="171"/>
    </location>
</feature>
<feature type="transmembrane region" description="Helical" evidence="1">
    <location>
        <begin position="177"/>
        <end position="194"/>
    </location>
</feature>
<name>A0AAW2YSR7_9EUKA</name>
<accession>A0AAW2YSR7</accession>